<evidence type="ECO:0000313" key="2">
    <source>
        <dbReference type="EMBL" id="KAK4148339.1"/>
    </source>
</evidence>
<feature type="non-terminal residue" evidence="2">
    <location>
        <position position="230"/>
    </location>
</feature>
<keyword evidence="3" id="KW-1185">Reference proteome</keyword>
<comment type="caution">
    <text evidence="2">The sequence shown here is derived from an EMBL/GenBank/DDBJ whole genome shotgun (WGS) entry which is preliminary data.</text>
</comment>
<feature type="region of interest" description="Disordered" evidence="1">
    <location>
        <begin position="1"/>
        <end position="37"/>
    </location>
</feature>
<protein>
    <submittedName>
        <fullName evidence="2">Uncharacterized protein</fullName>
    </submittedName>
</protein>
<organism evidence="2 3">
    <name type="scientific">Chaetomidium leptoderma</name>
    <dbReference type="NCBI Taxonomy" id="669021"/>
    <lineage>
        <taxon>Eukaryota</taxon>
        <taxon>Fungi</taxon>
        <taxon>Dikarya</taxon>
        <taxon>Ascomycota</taxon>
        <taxon>Pezizomycotina</taxon>
        <taxon>Sordariomycetes</taxon>
        <taxon>Sordariomycetidae</taxon>
        <taxon>Sordariales</taxon>
        <taxon>Chaetomiaceae</taxon>
        <taxon>Chaetomidium</taxon>
    </lineage>
</organism>
<name>A0AAN6VC42_9PEZI</name>
<proteinExistence type="predicted"/>
<dbReference type="EMBL" id="MU857561">
    <property type="protein sequence ID" value="KAK4148339.1"/>
    <property type="molecule type" value="Genomic_DNA"/>
</dbReference>
<feature type="compositionally biased region" description="Basic and acidic residues" evidence="1">
    <location>
        <begin position="1"/>
        <end position="15"/>
    </location>
</feature>
<feature type="region of interest" description="Disordered" evidence="1">
    <location>
        <begin position="202"/>
        <end position="230"/>
    </location>
</feature>
<accession>A0AAN6VC42</accession>
<reference evidence="2" key="1">
    <citation type="journal article" date="2023" name="Mol. Phylogenet. Evol.">
        <title>Genome-scale phylogeny and comparative genomics of the fungal order Sordariales.</title>
        <authorList>
            <person name="Hensen N."/>
            <person name="Bonometti L."/>
            <person name="Westerberg I."/>
            <person name="Brannstrom I.O."/>
            <person name="Guillou S."/>
            <person name="Cros-Aarteil S."/>
            <person name="Calhoun S."/>
            <person name="Haridas S."/>
            <person name="Kuo A."/>
            <person name="Mondo S."/>
            <person name="Pangilinan J."/>
            <person name="Riley R."/>
            <person name="LaButti K."/>
            <person name="Andreopoulos B."/>
            <person name="Lipzen A."/>
            <person name="Chen C."/>
            <person name="Yan M."/>
            <person name="Daum C."/>
            <person name="Ng V."/>
            <person name="Clum A."/>
            <person name="Steindorff A."/>
            <person name="Ohm R.A."/>
            <person name="Martin F."/>
            <person name="Silar P."/>
            <person name="Natvig D.O."/>
            <person name="Lalanne C."/>
            <person name="Gautier V."/>
            <person name="Ament-Velasquez S.L."/>
            <person name="Kruys A."/>
            <person name="Hutchinson M.I."/>
            <person name="Powell A.J."/>
            <person name="Barry K."/>
            <person name="Miller A.N."/>
            <person name="Grigoriev I.V."/>
            <person name="Debuchy R."/>
            <person name="Gladieux P."/>
            <person name="Hiltunen Thoren M."/>
            <person name="Johannesson H."/>
        </authorList>
    </citation>
    <scope>NUCLEOTIDE SEQUENCE</scope>
    <source>
        <strain evidence="2">CBS 538.74</strain>
    </source>
</reference>
<reference evidence="2" key="2">
    <citation type="submission" date="2023-05" db="EMBL/GenBank/DDBJ databases">
        <authorList>
            <consortium name="Lawrence Berkeley National Laboratory"/>
            <person name="Steindorff A."/>
            <person name="Hensen N."/>
            <person name="Bonometti L."/>
            <person name="Westerberg I."/>
            <person name="Brannstrom I.O."/>
            <person name="Guillou S."/>
            <person name="Cros-Aarteil S."/>
            <person name="Calhoun S."/>
            <person name="Haridas S."/>
            <person name="Kuo A."/>
            <person name="Mondo S."/>
            <person name="Pangilinan J."/>
            <person name="Riley R."/>
            <person name="Labutti K."/>
            <person name="Andreopoulos B."/>
            <person name="Lipzen A."/>
            <person name="Chen C."/>
            <person name="Yanf M."/>
            <person name="Daum C."/>
            <person name="Ng V."/>
            <person name="Clum A."/>
            <person name="Ohm R."/>
            <person name="Martin F."/>
            <person name="Silar P."/>
            <person name="Natvig D."/>
            <person name="Lalanne C."/>
            <person name="Gautier V."/>
            <person name="Ament-Velasquez S.L."/>
            <person name="Kruys A."/>
            <person name="Hutchinson M.I."/>
            <person name="Powell A.J."/>
            <person name="Barry K."/>
            <person name="Miller A.N."/>
            <person name="Grigoriev I.V."/>
            <person name="Debuchy R."/>
            <person name="Gladieux P."/>
            <person name="Thoren M.H."/>
            <person name="Johannesson H."/>
        </authorList>
    </citation>
    <scope>NUCLEOTIDE SEQUENCE</scope>
    <source>
        <strain evidence="2">CBS 538.74</strain>
    </source>
</reference>
<evidence type="ECO:0000256" key="1">
    <source>
        <dbReference type="SAM" id="MobiDB-lite"/>
    </source>
</evidence>
<dbReference type="AlphaFoldDB" id="A0AAN6VC42"/>
<evidence type="ECO:0000313" key="3">
    <source>
        <dbReference type="Proteomes" id="UP001302745"/>
    </source>
</evidence>
<sequence>MAERPGTRTRAEHPPARLASDGPAQQGDSRRSPVGASADILDTGCVSLGERSTWAPCLPDPPARWPRRWGVRSSSRWDTRGGRVCGRCPARRAAGRWATYPIYVRAGGGRGPDPAGLMRVPGDFLAAGGEPVAVMIIVGEPYCRSGTGARRPRRPTLVGTALPFNGALKLYECSHVIPAAEQRRDDGPMVAEHRAYSHPALSNVADPATSTSLAGPAAFQGPPSPIHPTM</sequence>
<dbReference type="Proteomes" id="UP001302745">
    <property type="component" value="Unassembled WGS sequence"/>
</dbReference>
<gene>
    <name evidence="2" type="ORF">C8A00DRAFT_39144</name>
</gene>